<evidence type="ECO:0000313" key="2">
    <source>
        <dbReference type="Proteomes" id="UP000092687"/>
    </source>
</evidence>
<reference evidence="2" key="2">
    <citation type="submission" date="2016-10" db="EMBL/GenBank/DDBJ databases">
        <authorList>
            <person name="See-Too W.S."/>
        </authorList>
    </citation>
    <scope>NUCLEOTIDE SEQUENCE [LARGE SCALE GENOMIC DNA]</scope>
    <source>
        <strain evidence="2">DSM 24743</strain>
    </source>
</reference>
<accession>A0A1C7DQC9</accession>
<dbReference type="Proteomes" id="UP000092687">
    <property type="component" value="Chromosome"/>
</dbReference>
<dbReference type="KEGG" id="phc:BBI08_06275"/>
<dbReference type="STRING" id="1215089.BBI08_06275"/>
<gene>
    <name evidence="1" type="ORF">BBI08_06275</name>
</gene>
<evidence type="ECO:0008006" key="3">
    <source>
        <dbReference type="Google" id="ProtNLM"/>
    </source>
</evidence>
<keyword evidence="2" id="KW-1185">Reference proteome</keyword>
<reference evidence="2" key="1">
    <citation type="submission" date="2016-07" db="EMBL/GenBank/DDBJ databases">
        <authorList>
            <person name="See-Too W.S."/>
        </authorList>
    </citation>
    <scope>NUCLEOTIDE SEQUENCE [LARGE SCALE GENOMIC DNA]</scope>
    <source>
        <strain evidence="2">DSM 24743</strain>
    </source>
</reference>
<dbReference type="AlphaFoldDB" id="A0A1C7DQC9"/>
<dbReference type="EMBL" id="CP016537">
    <property type="protein sequence ID" value="ANU13471.1"/>
    <property type="molecule type" value="Genomic_DNA"/>
</dbReference>
<dbReference type="RefSeq" id="WP_008497866.1">
    <property type="nucleotide sequence ID" value="NZ_CP016537.2"/>
</dbReference>
<evidence type="ECO:0000313" key="1">
    <source>
        <dbReference type="EMBL" id="ANU13471.1"/>
    </source>
</evidence>
<protein>
    <recommendedName>
        <fullName evidence="3">Head decoration protein</fullName>
    </recommendedName>
</protein>
<name>A0A1C7DQC9_9BACL</name>
<proteinExistence type="predicted"/>
<sequence>MNLEQRTEQVAGDGREFLKTTVGLEYKAAGITLKGSAFTGDVVKGGTAVYRDTDGLFIPVAAEATAPFAGACLTAHAVKRSATGNPIVGVIVAASADRTRCTGVTDAFAEYVRNRINFDL</sequence>
<organism evidence="1 2">
    <name type="scientific">Planococcus halocryophilus</name>
    <dbReference type="NCBI Taxonomy" id="1215089"/>
    <lineage>
        <taxon>Bacteria</taxon>
        <taxon>Bacillati</taxon>
        <taxon>Bacillota</taxon>
        <taxon>Bacilli</taxon>
        <taxon>Bacillales</taxon>
        <taxon>Caryophanaceae</taxon>
        <taxon>Planococcus</taxon>
    </lineage>
</organism>